<keyword evidence="2" id="KW-0812">Transmembrane</keyword>
<keyword evidence="5" id="KW-1185">Reference proteome</keyword>
<name>A0A067M5C8_BOTB1</name>
<keyword evidence="2" id="KW-1133">Transmembrane helix</keyword>
<accession>A0A067M5C8</accession>
<dbReference type="OrthoDB" id="2576311at2759"/>
<evidence type="ECO:0000256" key="1">
    <source>
        <dbReference type="SAM" id="MobiDB-lite"/>
    </source>
</evidence>
<evidence type="ECO:0000256" key="2">
    <source>
        <dbReference type="SAM" id="Phobius"/>
    </source>
</evidence>
<evidence type="ECO:0000313" key="5">
    <source>
        <dbReference type="Proteomes" id="UP000027195"/>
    </source>
</evidence>
<reference evidence="5" key="1">
    <citation type="journal article" date="2014" name="Proc. Natl. Acad. Sci. U.S.A.">
        <title>Extensive sampling of basidiomycete genomes demonstrates inadequacy of the white-rot/brown-rot paradigm for wood decay fungi.</title>
        <authorList>
            <person name="Riley R."/>
            <person name="Salamov A.A."/>
            <person name="Brown D.W."/>
            <person name="Nagy L.G."/>
            <person name="Floudas D."/>
            <person name="Held B.W."/>
            <person name="Levasseur A."/>
            <person name="Lombard V."/>
            <person name="Morin E."/>
            <person name="Otillar R."/>
            <person name="Lindquist E.A."/>
            <person name="Sun H."/>
            <person name="LaButti K.M."/>
            <person name="Schmutz J."/>
            <person name="Jabbour D."/>
            <person name="Luo H."/>
            <person name="Baker S.E."/>
            <person name="Pisabarro A.G."/>
            <person name="Walton J.D."/>
            <person name="Blanchette R.A."/>
            <person name="Henrissat B."/>
            <person name="Martin F."/>
            <person name="Cullen D."/>
            <person name="Hibbett D.S."/>
            <person name="Grigoriev I.V."/>
        </authorList>
    </citation>
    <scope>NUCLEOTIDE SEQUENCE [LARGE SCALE GENOMIC DNA]</scope>
    <source>
        <strain evidence="5">FD-172 SS1</strain>
    </source>
</reference>
<gene>
    <name evidence="4" type="ORF">BOTBODRAFT_39372</name>
</gene>
<keyword evidence="3" id="KW-0732">Signal</keyword>
<dbReference type="AlphaFoldDB" id="A0A067M5C8"/>
<evidence type="ECO:0000313" key="4">
    <source>
        <dbReference type="EMBL" id="KDQ06771.1"/>
    </source>
</evidence>
<feature type="compositionally biased region" description="Low complexity" evidence="1">
    <location>
        <begin position="305"/>
        <end position="319"/>
    </location>
</feature>
<sequence>MLVLGYIFLSCTAIIFARAEAIPYTNATCLAGFDWSFNAQNQSPCQVAAYLGAVCFLTQEWVVAALTSPGDRYTPPSGQNANPCECSTVFYDVIGLCGLCQNGSPGLWSEWIAGCPPNMISIAKYPYDPPTNIPAWAYYNPTSSNNLNVTAARQLLNPSTTPKSSNTGAIVGGAVGGALGLALIAVLVWWFVRRQNRTGPHQQPVNLYTIGAQPQQSDPRFSQYTGGTQFSPAAPPVQYNPNDPATFPVGSKSVTPLSQSTRTHTTFESTPYQPALPNPARQSSFDQPAKRSSERTPPPPGAGLPRRTPTSPRIRSGSTATSGGPFPRASLGTSTPDLPHYPPGPWNTPRASMAQS</sequence>
<dbReference type="Proteomes" id="UP000027195">
    <property type="component" value="Unassembled WGS sequence"/>
</dbReference>
<organism evidence="4 5">
    <name type="scientific">Botryobasidium botryosum (strain FD-172 SS1)</name>
    <dbReference type="NCBI Taxonomy" id="930990"/>
    <lineage>
        <taxon>Eukaryota</taxon>
        <taxon>Fungi</taxon>
        <taxon>Dikarya</taxon>
        <taxon>Basidiomycota</taxon>
        <taxon>Agaricomycotina</taxon>
        <taxon>Agaricomycetes</taxon>
        <taxon>Cantharellales</taxon>
        <taxon>Botryobasidiaceae</taxon>
        <taxon>Botryobasidium</taxon>
    </lineage>
</organism>
<dbReference type="HOGENOM" id="CLU_053888_0_0_1"/>
<feature type="chain" id="PRO_5001641019" description="Transmembrane protein" evidence="3">
    <location>
        <begin position="20"/>
        <end position="356"/>
    </location>
</feature>
<dbReference type="STRING" id="930990.A0A067M5C8"/>
<feature type="compositionally biased region" description="Polar residues" evidence="1">
    <location>
        <begin position="211"/>
        <end position="231"/>
    </location>
</feature>
<keyword evidence="2" id="KW-0472">Membrane</keyword>
<feature type="signal peptide" evidence="3">
    <location>
        <begin position="1"/>
        <end position="19"/>
    </location>
</feature>
<feature type="region of interest" description="Disordered" evidence="1">
    <location>
        <begin position="211"/>
        <end position="356"/>
    </location>
</feature>
<feature type="compositionally biased region" description="Polar residues" evidence="1">
    <location>
        <begin position="252"/>
        <end position="272"/>
    </location>
</feature>
<proteinExistence type="predicted"/>
<evidence type="ECO:0008006" key="6">
    <source>
        <dbReference type="Google" id="ProtNLM"/>
    </source>
</evidence>
<evidence type="ECO:0000256" key="3">
    <source>
        <dbReference type="SAM" id="SignalP"/>
    </source>
</evidence>
<protein>
    <recommendedName>
        <fullName evidence="6">Transmembrane protein</fullName>
    </recommendedName>
</protein>
<dbReference type="InParanoid" id="A0A067M5C8"/>
<feature type="transmembrane region" description="Helical" evidence="2">
    <location>
        <begin position="169"/>
        <end position="192"/>
    </location>
</feature>
<dbReference type="EMBL" id="KL198124">
    <property type="protein sequence ID" value="KDQ06771.1"/>
    <property type="molecule type" value="Genomic_DNA"/>
</dbReference>